<evidence type="ECO:0000256" key="5">
    <source>
        <dbReference type="ARBA" id="ARBA00018400"/>
    </source>
</evidence>
<protein>
    <recommendedName>
        <fullName evidence="5">Protein YAE1</fullName>
    </recommendedName>
    <alternativeName>
        <fullName evidence="4">Protein yae1</fullName>
    </alternativeName>
</protein>
<dbReference type="GO" id="GO:0005634">
    <property type="term" value="C:nucleus"/>
    <property type="evidence" value="ECO:0007669"/>
    <property type="project" value="UniProtKB-SubCell"/>
</dbReference>
<reference evidence="9 10" key="1">
    <citation type="journal article" date="2011" name="Proc. Natl. Acad. Sci. U.S.A.">
        <title>Comparative genomics of xylose-fermenting fungi for enhanced biofuel production.</title>
        <authorList>
            <person name="Wohlbach D.J."/>
            <person name="Kuo A."/>
            <person name="Sato T.K."/>
            <person name="Potts K.M."/>
            <person name="Salamov A.A."/>
            <person name="LaButti K.M."/>
            <person name="Sun H."/>
            <person name="Clum A."/>
            <person name="Pangilinan J.L."/>
            <person name="Lindquist E.A."/>
            <person name="Lucas S."/>
            <person name="Lapidus A."/>
            <person name="Jin M."/>
            <person name="Gunawan C."/>
            <person name="Balan V."/>
            <person name="Dale B.E."/>
            <person name="Jeffries T.W."/>
            <person name="Zinkel R."/>
            <person name="Barry K.W."/>
            <person name="Grigoriev I.V."/>
            <person name="Gasch A.P."/>
        </authorList>
    </citation>
    <scope>NUCLEOTIDE SEQUENCE [LARGE SCALE GENOMIC DNA]</scope>
    <source>
        <strain evidence="10">ATCC 10573 / BCRC 21748 / CBS 615 / JCM 9827 / NBRC 10315 / NRRL Y-1498 / VKM Y-70</strain>
    </source>
</reference>
<evidence type="ECO:0000256" key="6">
    <source>
        <dbReference type="ARBA" id="ARBA00022490"/>
    </source>
</evidence>
<dbReference type="InterPro" id="IPR038881">
    <property type="entry name" value="Yae1-like"/>
</dbReference>
<name>G3BBI4_CANTC</name>
<keyword evidence="6" id="KW-0963">Cytoplasm</keyword>
<gene>
    <name evidence="9" type="ORF">CANTEDRAFT_107700</name>
</gene>
<dbReference type="GO" id="GO:0005737">
    <property type="term" value="C:cytoplasm"/>
    <property type="evidence" value="ECO:0007669"/>
    <property type="project" value="UniProtKB-SubCell"/>
</dbReference>
<dbReference type="AlphaFoldDB" id="G3BBI4"/>
<dbReference type="eggNOG" id="KOG4774">
    <property type="taxonomic scope" value="Eukaryota"/>
</dbReference>
<proteinExistence type="inferred from homology"/>
<evidence type="ECO:0000256" key="3">
    <source>
        <dbReference type="ARBA" id="ARBA00007096"/>
    </source>
</evidence>
<feature type="domain" description="Essential protein Yae1 N-terminal" evidence="8">
    <location>
        <begin position="66"/>
        <end position="103"/>
    </location>
</feature>
<organism evidence="10">
    <name type="scientific">Candida tenuis (strain ATCC 10573 / BCRC 21748 / CBS 615 / JCM 9827 / NBRC 10315 / NRRL Y-1498 / VKM Y-70)</name>
    <name type="common">Yeast</name>
    <name type="synonym">Yamadazyma tenuis</name>
    <dbReference type="NCBI Taxonomy" id="590646"/>
    <lineage>
        <taxon>Eukaryota</taxon>
        <taxon>Fungi</taxon>
        <taxon>Dikarya</taxon>
        <taxon>Ascomycota</taxon>
        <taxon>Saccharomycotina</taxon>
        <taxon>Pichiomycetes</taxon>
        <taxon>Debaryomycetaceae</taxon>
        <taxon>Yamadazyma</taxon>
    </lineage>
</organism>
<evidence type="ECO:0000313" key="10">
    <source>
        <dbReference type="Proteomes" id="UP000000707"/>
    </source>
</evidence>
<dbReference type="Proteomes" id="UP000000707">
    <property type="component" value="Unassembled WGS sequence"/>
</dbReference>
<comment type="similarity">
    <text evidence="3">Belongs to the YAE1 family.</text>
</comment>
<sequence>MSCNKDDCCQSDSVCERNEVPNDVEGIYESVDASDDVWGDSDGEDDIITKNSSSTAEIKRVHTKQGYLDGLSNAKESSLQQGFDDGYPKGGELGIMVGRILATVLSYDTELFLQCKQELIISKVLNKGYFNSNLDIEDLEAHEVLQKWLKICSDLIPDL</sequence>
<evidence type="ECO:0000259" key="8">
    <source>
        <dbReference type="Pfam" id="PF09811"/>
    </source>
</evidence>
<keyword evidence="7" id="KW-0539">Nucleus</keyword>
<evidence type="ECO:0000256" key="7">
    <source>
        <dbReference type="ARBA" id="ARBA00023242"/>
    </source>
</evidence>
<dbReference type="HOGENOM" id="CLU_066684_2_0_1"/>
<comment type="subcellular location">
    <subcellularLocation>
        <location evidence="2">Cytoplasm</location>
    </subcellularLocation>
    <subcellularLocation>
        <location evidence="1">Nucleus</location>
    </subcellularLocation>
</comment>
<dbReference type="OrthoDB" id="10064318at2759"/>
<dbReference type="Pfam" id="PF09811">
    <property type="entry name" value="Yae1_N"/>
    <property type="match status" value="1"/>
</dbReference>
<evidence type="ECO:0000256" key="2">
    <source>
        <dbReference type="ARBA" id="ARBA00004496"/>
    </source>
</evidence>
<evidence type="ECO:0000313" key="9">
    <source>
        <dbReference type="EMBL" id="EGV61547.1"/>
    </source>
</evidence>
<dbReference type="InterPro" id="IPR019191">
    <property type="entry name" value="Essential_protein_Yae1_N"/>
</dbReference>
<evidence type="ECO:0000256" key="1">
    <source>
        <dbReference type="ARBA" id="ARBA00004123"/>
    </source>
</evidence>
<dbReference type="STRING" id="590646.G3BBI4"/>
<dbReference type="PANTHER" id="PTHR18829">
    <property type="entry name" value="PROTEIN YAE1 HOMOLOG"/>
    <property type="match status" value="1"/>
</dbReference>
<dbReference type="PANTHER" id="PTHR18829:SF0">
    <property type="entry name" value="PROTEIN YAE1 HOMOLOG"/>
    <property type="match status" value="1"/>
</dbReference>
<accession>G3BBI4</accession>
<evidence type="ECO:0000256" key="4">
    <source>
        <dbReference type="ARBA" id="ARBA00017286"/>
    </source>
</evidence>
<dbReference type="EMBL" id="GL996527">
    <property type="protein sequence ID" value="EGV61547.1"/>
    <property type="molecule type" value="Genomic_DNA"/>
</dbReference>
<keyword evidence="10" id="KW-1185">Reference proteome</keyword>